<reference evidence="1 2" key="1">
    <citation type="submission" date="2018-09" db="EMBL/GenBank/DDBJ databases">
        <authorList>
            <person name="Wang X."/>
            <person name="Du Z."/>
        </authorList>
    </citation>
    <scope>NUCLEOTIDE SEQUENCE [LARGE SCALE GENOMIC DNA]</scope>
    <source>
        <strain evidence="1 2">N3</strain>
    </source>
</reference>
<protein>
    <submittedName>
        <fullName evidence="1">Phosphate/phosphite/phosphonate ABC transporter substrate-binding protein</fullName>
    </submittedName>
</protein>
<organism evidence="1 2">
    <name type="scientific">Algoriphagus lacus</name>
    <dbReference type="NCBI Taxonomy" id="2056311"/>
    <lineage>
        <taxon>Bacteria</taxon>
        <taxon>Pseudomonadati</taxon>
        <taxon>Bacteroidota</taxon>
        <taxon>Cytophagia</taxon>
        <taxon>Cytophagales</taxon>
        <taxon>Cyclobacteriaceae</taxon>
        <taxon>Algoriphagus</taxon>
    </lineage>
</organism>
<name>A0A418PU70_9BACT</name>
<evidence type="ECO:0000313" key="1">
    <source>
        <dbReference type="EMBL" id="RIW17073.1"/>
    </source>
</evidence>
<dbReference type="OrthoDB" id="9781943at2"/>
<keyword evidence="2" id="KW-1185">Reference proteome</keyword>
<dbReference type="AlphaFoldDB" id="A0A418PU70"/>
<proteinExistence type="predicted"/>
<dbReference type="SUPFAM" id="SSF53850">
    <property type="entry name" value="Periplasmic binding protein-like II"/>
    <property type="match status" value="1"/>
</dbReference>
<dbReference type="Proteomes" id="UP000283522">
    <property type="component" value="Unassembled WGS sequence"/>
</dbReference>
<gene>
    <name evidence="1" type="ORF">D0X99_04750</name>
</gene>
<dbReference type="PANTHER" id="PTHR35841:SF1">
    <property type="entry name" value="PHOSPHONATES-BINDING PERIPLASMIC PROTEIN"/>
    <property type="match status" value="1"/>
</dbReference>
<dbReference type="PANTHER" id="PTHR35841">
    <property type="entry name" value="PHOSPHONATES-BINDING PERIPLASMIC PROTEIN"/>
    <property type="match status" value="1"/>
</dbReference>
<dbReference type="RefSeq" id="WP_119476510.1">
    <property type="nucleotide sequence ID" value="NZ_QXML01000002.1"/>
</dbReference>
<sequence>MKTLTALIVFVHLVFGAKGQELVLATYRYAENDRIKNITPLADEISKQTGIRVSVKSYPTVHEFVQAIQNDEVDIALINTLGYLLLEAGNSSYSMYPSLVLQIRDDAKDNYKTAIVSSTASGIRTLADAKQQAEKTNLLLVSQGSTSGNLVPRLIFNSQGIPNPESVFNSVSYGKTHKATLESIADGKAELGALGSNEFFESQKDPEMAKKVHLVWLSPEIPLGPVLLHKRIEPKTAKSIQNTFLNLHESNKAALESVKSGWSEAAQTDQYTPISEDYYDAFMKQSGDKKGMEKILKQFSN</sequence>
<dbReference type="Pfam" id="PF12974">
    <property type="entry name" value="Phosphonate-bd"/>
    <property type="match status" value="1"/>
</dbReference>
<evidence type="ECO:0000313" key="2">
    <source>
        <dbReference type="Proteomes" id="UP000283522"/>
    </source>
</evidence>
<dbReference type="EMBL" id="QXML01000002">
    <property type="protein sequence ID" value="RIW17073.1"/>
    <property type="molecule type" value="Genomic_DNA"/>
</dbReference>
<dbReference type="Gene3D" id="3.40.190.10">
    <property type="entry name" value="Periplasmic binding protein-like II"/>
    <property type="match status" value="2"/>
</dbReference>
<comment type="caution">
    <text evidence="1">The sequence shown here is derived from an EMBL/GenBank/DDBJ whole genome shotgun (WGS) entry which is preliminary data.</text>
</comment>
<accession>A0A418PU70</accession>